<dbReference type="InterPro" id="IPR039564">
    <property type="entry name" value="Peptidase_C39-like"/>
</dbReference>
<dbReference type="RefSeq" id="WP_077276688.1">
    <property type="nucleotide sequence ID" value="NZ_CP019609.1"/>
</dbReference>
<feature type="domain" description="Peptidase C39-like" evidence="1">
    <location>
        <begin position="78"/>
        <end position="243"/>
    </location>
</feature>
<organism evidence="2 3">
    <name type="scientific">Vagococcus penaei</name>
    <dbReference type="NCBI Taxonomy" id="633807"/>
    <lineage>
        <taxon>Bacteria</taxon>
        <taxon>Bacillati</taxon>
        <taxon>Bacillota</taxon>
        <taxon>Bacilli</taxon>
        <taxon>Lactobacillales</taxon>
        <taxon>Enterococcaceae</taxon>
        <taxon>Vagococcus</taxon>
    </lineage>
</organism>
<dbReference type="PROSITE" id="PS51257">
    <property type="entry name" value="PROKAR_LIPOPROTEIN"/>
    <property type="match status" value="1"/>
</dbReference>
<sequence length="267" mass="29400">MKQQIKFSGMIVCLGVLLVGMTGCTLPPVAQSIVTKAKVAPKKQAASDNERVLGTHDLLIGYQSHIEHSHEELASYHLDVPLYNQLTEPALKYGCEVTALGMLLAYYGFDGNKNKLQQQIAKEPYQDSRGLMGNPNKGFVGDATGEKPGTGVNHGPIANLAQQVVGDNYQVVDATGQSLQVLLDKVATGHPVWVVTSIDYRLPEKEDVVKWKTAEGVLDVHLKHHAAVLTGYDQTSVYLNDAYGEKKSLIGIFFLIFIKRWEHKQFI</sequence>
<dbReference type="Gene3D" id="3.90.70.10">
    <property type="entry name" value="Cysteine proteinases"/>
    <property type="match status" value="1"/>
</dbReference>
<reference evidence="2 3" key="1">
    <citation type="journal article" date="2010" name="Int. J. Syst. Evol. Microbiol.">
        <title>Vagococcus penaei sp. nov., isolated from spoilage microbiota of cooked shrimp (Penaeus vannamei).</title>
        <authorList>
            <person name="Jaffres E."/>
            <person name="Prevost H."/>
            <person name="Rossero A."/>
            <person name="Joffraud J.J."/>
            <person name="Dousset X."/>
        </authorList>
    </citation>
    <scope>NUCLEOTIDE SEQUENCE [LARGE SCALE GENOMIC DNA]</scope>
    <source>
        <strain evidence="2 3">CD276</strain>
    </source>
</reference>
<dbReference type="STRING" id="633807.BW732_10565"/>
<dbReference type="EMBL" id="CP019609">
    <property type="protein sequence ID" value="AQP54599.1"/>
    <property type="molecule type" value="Genomic_DNA"/>
</dbReference>
<evidence type="ECO:0000313" key="2">
    <source>
        <dbReference type="EMBL" id="AQP54599.1"/>
    </source>
</evidence>
<accession>A0A1Q2D877</accession>
<dbReference type="PANTHER" id="PTHR37806">
    <property type="entry name" value="LMO0724 PROTEIN"/>
    <property type="match status" value="1"/>
</dbReference>
<name>A0A1Q2D877_9ENTE</name>
<proteinExistence type="predicted"/>
<protein>
    <recommendedName>
        <fullName evidence="1">Peptidase C39-like domain-containing protein</fullName>
    </recommendedName>
</protein>
<dbReference type="Pfam" id="PF13529">
    <property type="entry name" value="Peptidase_C39_2"/>
    <property type="match status" value="1"/>
</dbReference>
<evidence type="ECO:0000259" key="1">
    <source>
        <dbReference type="Pfam" id="PF13529"/>
    </source>
</evidence>
<dbReference type="PANTHER" id="PTHR37806:SF1">
    <property type="entry name" value="PEPTIDASE C39-LIKE DOMAIN-CONTAINING PROTEIN"/>
    <property type="match status" value="1"/>
</dbReference>
<evidence type="ECO:0000313" key="3">
    <source>
        <dbReference type="Proteomes" id="UP000188246"/>
    </source>
</evidence>
<dbReference type="AlphaFoldDB" id="A0A1Q2D877"/>
<dbReference type="Proteomes" id="UP000188246">
    <property type="component" value="Chromosome"/>
</dbReference>
<gene>
    <name evidence="2" type="ORF">BW732_10565</name>
</gene>
<dbReference type="KEGG" id="vpi:BW732_10565"/>
<keyword evidence="3" id="KW-1185">Reference proteome</keyword>